<dbReference type="Proteomes" id="UP000032737">
    <property type="component" value="Chromosome"/>
</dbReference>
<evidence type="ECO:0000313" key="3">
    <source>
        <dbReference type="Proteomes" id="UP000032737"/>
    </source>
</evidence>
<evidence type="ECO:0000313" key="2">
    <source>
        <dbReference type="EMBL" id="CCV66093.1"/>
    </source>
</evidence>
<dbReference type="InterPro" id="IPR010540">
    <property type="entry name" value="CmpB_TMEM229"/>
</dbReference>
<organism evidence="2 3">
    <name type="scientific">Acholeplasma brassicae</name>
    <dbReference type="NCBI Taxonomy" id="61635"/>
    <lineage>
        <taxon>Bacteria</taxon>
        <taxon>Bacillati</taxon>
        <taxon>Mycoplasmatota</taxon>
        <taxon>Mollicutes</taxon>
        <taxon>Acholeplasmatales</taxon>
        <taxon>Acholeplasmataceae</taxon>
        <taxon>Acholeplasma</taxon>
    </lineage>
</organism>
<proteinExistence type="predicted"/>
<keyword evidence="1" id="KW-0812">Transmembrane</keyword>
<name>U4KRV4_9MOLU</name>
<sequence length="138" mass="16114">MVLFKLVFVFIMGSIGGWLLELFFRRYFSLKKWINPGFLVGPYLPLYGSGLTIMYLLTTKLNQSNFFVNDTLGNLATITILTLVMTLIEYLTGLIFIKGMRIRLWDYSNQWKNIQGIICPLFTFFWFCSLLDLFFDAS</sequence>
<feature type="transmembrane region" description="Helical" evidence="1">
    <location>
        <begin position="6"/>
        <end position="24"/>
    </location>
</feature>
<protein>
    <submittedName>
        <fullName evidence="2">Uncharacterized protein</fullName>
    </submittedName>
</protein>
<evidence type="ECO:0000256" key="1">
    <source>
        <dbReference type="SAM" id="Phobius"/>
    </source>
</evidence>
<dbReference type="HOGENOM" id="CLU_1840715_0_0_14"/>
<dbReference type="AlphaFoldDB" id="U4KRV4"/>
<gene>
    <name evidence="2" type="ORF">BN85310720</name>
</gene>
<dbReference type="Pfam" id="PF06541">
    <property type="entry name" value="ABC_trans_CmpB"/>
    <property type="match status" value="1"/>
</dbReference>
<dbReference type="EMBL" id="FO681348">
    <property type="protein sequence ID" value="CCV66093.1"/>
    <property type="molecule type" value="Genomic_DNA"/>
</dbReference>
<dbReference type="STRING" id="61635.BN85310720"/>
<feature type="transmembrane region" description="Helical" evidence="1">
    <location>
        <begin position="117"/>
        <end position="135"/>
    </location>
</feature>
<keyword evidence="1" id="KW-1133">Transmembrane helix</keyword>
<feature type="transmembrane region" description="Helical" evidence="1">
    <location>
        <begin position="77"/>
        <end position="97"/>
    </location>
</feature>
<reference evidence="2 3" key="1">
    <citation type="journal article" date="2013" name="J. Mol. Microbiol. Biotechnol.">
        <title>Analysis of the Complete Genomes of Acholeplasma brassicae , A. palmae and A. laidlawii and Their Comparison to the Obligate Parasites from ' Candidatus Phytoplasma'.</title>
        <authorList>
            <person name="Kube M."/>
            <person name="Siewert C."/>
            <person name="Migdoll A.M."/>
            <person name="Duduk B."/>
            <person name="Holz S."/>
            <person name="Rabus R."/>
            <person name="Seemuller E."/>
            <person name="Mitrovic J."/>
            <person name="Muller I."/>
            <person name="Buttner C."/>
            <person name="Reinhardt R."/>
        </authorList>
    </citation>
    <scope>NUCLEOTIDE SEQUENCE [LARGE SCALE GENOMIC DNA]</scope>
    <source>
        <strain evidence="3">0502</strain>
    </source>
</reference>
<feature type="transmembrane region" description="Helical" evidence="1">
    <location>
        <begin position="36"/>
        <end position="57"/>
    </location>
</feature>
<keyword evidence="1" id="KW-0472">Membrane</keyword>
<dbReference type="KEGG" id="abra:BN85310720"/>
<accession>U4KRV4</accession>
<dbReference type="OrthoDB" id="9789229at2"/>
<keyword evidence="3" id="KW-1185">Reference proteome</keyword>
<dbReference type="RefSeq" id="WP_030004953.1">
    <property type="nucleotide sequence ID" value="NC_022549.1"/>
</dbReference>